<feature type="region of interest" description="Disordered" evidence="7">
    <location>
        <begin position="148"/>
        <end position="369"/>
    </location>
</feature>
<dbReference type="GO" id="GO:0006397">
    <property type="term" value="P:mRNA processing"/>
    <property type="evidence" value="ECO:0007669"/>
    <property type="project" value="UniProtKB-KW"/>
</dbReference>
<name>A0AAD5Y3K5_9FUNG</name>
<dbReference type="PANTHER" id="PTHR36562:SF5">
    <property type="entry name" value="SERINE_ARGININE REPETITIVE MATRIX 2"/>
    <property type="match status" value="1"/>
</dbReference>
<evidence type="ECO:0000313" key="10">
    <source>
        <dbReference type="Proteomes" id="UP001210925"/>
    </source>
</evidence>
<dbReference type="SMART" id="SM01115">
    <property type="entry name" value="cwf21"/>
    <property type="match status" value="1"/>
</dbReference>
<dbReference type="Proteomes" id="UP001210925">
    <property type="component" value="Unassembled WGS sequence"/>
</dbReference>
<gene>
    <name evidence="9" type="primary">CWC21</name>
    <name evidence="9" type="ORF">HK103_000694</name>
</gene>
<comment type="subcellular location">
    <subcellularLocation>
        <location evidence="1">Nucleus</location>
    </subcellularLocation>
</comment>
<reference evidence="9" key="1">
    <citation type="submission" date="2020-05" db="EMBL/GenBank/DDBJ databases">
        <title>Phylogenomic resolution of chytrid fungi.</title>
        <authorList>
            <person name="Stajich J.E."/>
            <person name="Amses K."/>
            <person name="Simmons R."/>
            <person name="Seto K."/>
            <person name="Myers J."/>
            <person name="Bonds A."/>
            <person name="Quandt C.A."/>
            <person name="Barry K."/>
            <person name="Liu P."/>
            <person name="Grigoriev I."/>
            <person name="Longcore J.E."/>
            <person name="James T.Y."/>
        </authorList>
    </citation>
    <scope>NUCLEOTIDE SEQUENCE</scope>
    <source>
        <strain evidence="9">PLAUS21</strain>
    </source>
</reference>
<proteinExistence type="inferred from homology"/>
<sequence length="369" mass="43598">MSYNGIGLATARGSGTNGYVQRNMSSLKAKPIVRKDVVNYLQAPEHAMSRPANQEILDHERKRLVEIKCLEMEDKWTEEGVDPDEIEERISALRKKLLTNLEELAEHQKKIKEWQVHQIAEQKEKENKRFEEAFGIRRDFVSGESFDRDLQEQKKVERQQEREQKEKEYQSRKKSEKKQRERELEEERLEKEREVRLERNKERKSSPHSKSRERSQSRSRERYSRRDSEKSRRYDDNRHIPGKKASRELSRSPVRETKRDRSPSVSPPRDVKRRQRSPSPSPVREISKRSQRTLPSPVRYSRRESRSPSVSRSPERPVRSRRSPSVSRSPPKRPVRSRRSPSKSPVSRRRRPSPSDSESSGSDSDSSRN</sequence>
<accession>A0AAD5Y3K5</accession>
<comment type="caution">
    <text evidence="9">The sequence shown here is derived from an EMBL/GenBank/DDBJ whole genome shotgun (WGS) entry which is preliminary data.</text>
</comment>
<organism evidence="9 10">
    <name type="scientific">Boothiomyces macroporosus</name>
    <dbReference type="NCBI Taxonomy" id="261099"/>
    <lineage>
        <taxon>Eukaryota</taxon>
        <taxon>Fungi</taxon>
        <taxon>Fungi incertae sedis</taxon>
        <taxon>Chytridiomycota</taxon>
        <taxon>Chytridiomycota incertae sedis</taxon>
        <taxon>Chytridiomycetes</taxon>
        <taxon>Rhizophydiales</taxon>
        <taxon>Terramycetaceae</taxon>
        <taxon>Boothiomyces</taxon>
    </lineage>
</organism>
<dbReference type="CDD" id="cd21373">
    <property type="entry name" value="cwf21_SRRM2-like"/>
    <property type="match status" value="1"/>
</dbReference>
<dbReference type="AlphaFoldDB" id="A0AAD5Y3K5"/>
<keyword evidence="5" id="KW-0508">mRNA splicing</keyword>
<evidence type="ECO:0000256" key="4">
    <source>
        <dbReference type="ARBA" id="ARBA00022728"/>
    </source>
</evidence>
<evidence type="ECO:0000256" key="5">
    <source>
        <dbReference type="ARBA" id="ARBA00023187"/>
    </source>
</evidence>
<dbReference type="GO" id="GO:0005681">
    <property type="term" value="C:spliceosomal complex"/>
    <property type="evidence" value="ECO:0007669"/>
    <property type="project" value="UniProtKB-KW"/>
</dbReference>
<evidence type="ECO:0000256" key="3">
    <source>
        <dbReference type="ARBA" id="ARBA00022664"/>
    </source>
</evidence>
<evidence type="ECO:0000256" key="1">
    <source>
        <dbReference type="ARBA" id="ARBA00004123"/>
    </source>
</evidence>
<evidence type="ECO:0000256" key="2">
    <source>
        <dbReference type="ARBA" id="ARBA00005954"/>
    </source>
</evidence>
<keyword evidence="6" id="KW-0539">Nucleus</keyword>
<comment type="similarity">
    <text evidence="2">Belongs to the CWC21 family.</text>
</comment>
<evidence type="ECO:0000256" key="7">
    <source>
        <dbReference type="SAM" id="MobiDB-lite"/>
    </source>
</evidence>
<evidence type="ECO:0000256" key="6">
    <source>
        <dbReference type="ARBA" id="ARBA00023242"/>
    </source>
</evidence>
<dbReference type="InterPro" id="IPR013170">
    <property type="entry name" value="mRNA_splic_Cwf21_dom"/>
</dbReference>
<dbReference type="GO" id="GO:0008380">
    <property type="term" value="P:RNA splicing"/>
    <property type="evidence" value="ECO:0007669"/>
    <property type="project" value="UniProtKB-KW"/>
</dbReference>
<dbReference type="EMBL" id="JADGKB010000110">
    <property type="protein sequence ID" value="KAJ3253425.1"/>
    <property type="molecule type" value="Genomic_DNA"/>
</dbReference>
<keyword evidence="3" id="KW-0507">mRNA processing</keyword>
<keyword evidence="4" id="KW-0747">Spliceosome</keyword>
<dbReference type="InterPro" id="IPR051372">
    <property type="entry name" value="CWC21"/>
</dbReference>
<feature type="compositionally biased region" description="Basic residues" evidence="7">
    <location>
        <begin position="330"/>
        <end position="352"/>
    </location>
</feature>
<evidence type="ECO:0000313" key="9">
    <source>
        <dbReference type="EMBL" id="KAJ3253425.1"/>
    </source>
</evidence>
<dbReference type="PANTHER" id="PTHR36562">
    <property type="entry name" value="SERINE/ARGININE REPETITIVE MATRIX 2"/>
    <property type="match status" value="1"/>
</dbReference>
<feature type="domain" description="CWF21" evidence="8">
    <location>
        <begin position="57"/>
        <end position="102"/>
    </location>
</feature>
<feature type="compositionally biased region" description="Low complexity" evidence="7">
    <location>
        <begin position="354"/>
        <end position="369"/>
    </location>
</feature>
<keyword evidence="10" id="KW-1185">Reference proteome</keyword>
<evidence type="ECO:0000259" key="8">
    <source>
        <dbReference type="SMART" id="SM01115"/>
    </source>
</evidence>
<protein>
    <submittedName>
        <fullName evidence="9">RNA-splicing factor</fullName>
    </submittedName>
</protein>
<feature type="compositionally biased region" description="Basic and acidic residues" evidence="7">
    <location>
        <begin position="148"/>
        <end position="262"/>
    </location>
</feature>
<dbReference type="Pfam" id="PF08312">
    <property type="entry name" value="cwf21"/>
    <property type="match status" value="1"/>
</dbReference>